<proteinExistence type="inferred from homology"/>
<gene>
    <name evidence="9" type="primary">cobD</name>
    <name evidence="10" type="ordered locus">Rru_A3382</name>
</gene>
<dbReference type="UniPathway" id="UPA00148"/>
<reference evidence="10 11" key="1">
    <citation type="journal article" date="2011" name="Stand. Genomic Sci.">
        <title>Complete genome sequence of Rhodospirillum rubrum type strain (S1).</title>
        <authorList>
            <person name="Munk A.C."/>
            <person name="Copeland A."/>
            <person name="Lucas S."/>
            <person name="Lapidus A."/>
            <person name="Del Rio T.G."/>
            <person name="Barry K."/>
            <person name="Detter J.C."/>
            <person name="Hammon N."/>
            <person name="Israni S."/>
            <person name="Pitluck S."/>
            <person name="Brettin T."/>
            <person name="Bruce D."/>
            <person name="Han C."/>
            <person name="Tapia R."/>
            <person name="Gilna P."/>
            <person name="Schmutz J."/>
            <person name="Larimer F."/>
            <person name="Land M."/>
            <person name="Kyrpides N.C."/>
            <person name="Mavromatis K."/>
            <person name="Richardson P."/>
            <person name="Rohde M."/>
            <person name="Goker M."/>
            <person name="Klenk H.P."/>
            <person name="Zhang Y."/>
            <person name="Roberts G.P."/>
            <person name="Reslewic S."/>
            <person name="Schwartz D.C."/>
        </authorList>
    </citation>
    <scope>NUCLEOTIDE SEQUENCE [LARGE SCALE GENOMIC DNA]</scope>
    <source>
        <strain evidence="11">ATCC 11170 / ATH 1.1.1 / DSM 467 / LMG 4362 / NCIMB 8255 / S1</strain>
    </source>
</reference>
<feature type="transmembrane region" description="Helical" evidence="9">
    <location>
        <begin position="12"/>
        <end position="29"/>
    </location>
</feature>
<dbReference type="Proteomes" id="UP000001929">
    <property type="component" value="Chromosome"/>
</dbReference>
<dbReference type="EMBL" id="CP000230">
    <property type="protein sequence ID" value="ABC24176.1"/>
    <property type="molecule type" value="Genomic_DNA"/>
</dbReference>
<dbReference type="PANTHER" id="PTHR34308:SF1">
    <property type="entry name" value="COBALAMIN BIOSYNTHESIS PROTEIN CBIB"/>
    <property type="match status" value="1"/>
</dbReference>
<evidence type="ECO:0000256" key="9">
    <source>
        <dbReference type="HAMAP-Rule" id="MF_00024"/>
    </source>
</evidence>
<evidence type="ECO:0000256" key="1">
    <source>
        <dbReference type="ARBA" id="ARBA00004651"/>
    </source>
</evidence>
<feature type="transmembrane region" description="Helical" evidence="9">
    <location>
        <begin position="73"/>
        <end position="102"/>
    </location>
</feature>
<dbReference type="Pfam" id="PF03186">
    <property type="entry name" value="CobD_Cbib"/>
    <property type="match status" value="1"/>
</dbReference>
<evidence type="ECO:0000256" key="6">
    <source>
        <dbReference type="ARBA" id="ARBA00022692"/>
    </source>
</evidence>
<evidence type="ECO:0000256" key="8">
    <source>
        <dbReference type="ARBA" id="ARBA00023136"/>
    </source>
</evidence>
<dbReference type="PhylomeDB" id="Q2RNW9"/>
<comment type="subcellular location">
    <subcellularLocation>
        <location evidence="1 9">Cell membrane</location>
        <topology evidence="1 9">Multi-pass membrane protein</topology>
    </subcellularLocation>
</comment>
<keyword evidence="8 9" id="KW-0472">Membrane</keyword>
<evidence type="ECO:0000256" key="3">
    <source>
        <dbReference type="ARBA" id="ARBA00006263"/>
    </source>
</evidence>
<keyword evidence="11" id="KW-1185">Reference proteome</keyword>
<comment type="function">
    <text evidence="9">Converts cobyric acid to cobinamide by the addition of aminopropanol on the F carboxylic group.</text>
</comment>
<evidence type="ECO:0000256" key="5">
    <source>
        <dbReference type="ARBA" id="ARBA00022573"/>
    </source>
</evidence>
<evidence type="ECO:0000256" key="2">
    <source>
        <dbReference type="ARBA" id="ARBA00004953"/>
    </source>
</evidence>
<evidence type="ECO:0000313" key="10">
    <source>
        <dbReference type="EMBL" id="ABC24176.1"/>
    </source>
</evidence>
<keyword evidence="5 9" id="KW-0169">Cobalamin biosynthesis</keyword>
<comment type="pathway">
    <text evidence="2 9">Cofactor biosynthesis; adenosylcobalamin biosynthesis.</text>
</comment>
<keyword evidence="6 9" id="KW-0812">Transmembrane</keyword>
<evidence type="ECO:0000313" key="11">
    <source>
        <dbReference type="Proteomes" id="UP000001929"/>
    </source>
</evidence>
<dbReference type="GO" id="GO:0009236">
    <property type="term" value="P:cobalamin biosynthetic process"/>
    <property type="evidence" value="ECO:0007669"/>
    <property type="project" value="UniProtKB-UniRule"/>
</dbReference>
<dbReference type="PATRIC" id="fig|269796.9.peg.3497"/>
<dbReference type="GO" id="GO:0048472">
    <property type="term" value="F:threonine-phosphate decarboxylase activity"/>
    <property type="evidence" value="ECO:0007669"/>
    <property type="project" value="InterPro"/>
</dbReference>
<comment type="caution">
    <text evidence="9">Lacks conserved residue(s) required for the propagation of feature annotation.</text>
</comment>
<keyword evidence="4 9" id="KW-1003">Cell membrane</keyword>
<evidence type="ECO:0000256" key="7">
    <source>
        <dbReference type="ARBA" id="ARBA00022989"/>
    </source>
</evidence>
<dbReference type="EnsemblBacteria" id="ABC24176">
    <property type="protein sequence ID" value="ABC24176"/>
    <property type="gene ID" value="Rru_A3382"/>
</dbReference>
<dbReference type="KEGG" id="rru:Rru_A3382"/>
<organism evidence="10 11">
    <name type="scientific">Rhodospirillum rubrum (strain ATCC 11170 / ATH 1.1.1 / DSM 467 / LMG 4362 / NCIMB 8255 / S1)</name>
    <dbReference type="NCBI Taxonomy" id="269796"/>
    <lineage>
        <taxon>Bacteria</taxon>
        <taxon>Pseudomonadati</taxon>
        <taxon>Pseudomonadota</taxon>
        <taxon>Alphaproteobacteria</taxon>
        <taxon>Rhodospirillales</taxon>
        <taxon>Rhodospirillaceae</taxon>
        <taxon>Rhodospirillum</taxon>
    </lineage>
</organism>
<dbReference type="NCBIfam" id="TIGR00380">
    <property type="entry name" value="cobal_cbiB"/>
    <property type="match status" value="1"/>
</dbReference>
<dbReference type="PANTHER" id="PTHR34308">
    <property type="entry name" value="COBALAMIN BIOSYNTHESIS PROTEIN CBIB"/>
    <property type="match status" value="1"/>
</dbReference>
<dbReference type="eggNOG" id="COG1270">
    <property type="taxonomic scope" value="Bacteria"/>
</dbReference>
<keyword evidence="10" id="KW-0436">Ligase</keyword>
<name>Q2RNW9_RHORT</name>
<dbReference type="HAMAP" id="MF_00024">
    <property type="entry name" value="CobD_CbiB"/>
    <property type="match status" value="1"/>
</dbReference>
<keyword evidence="7 9" id="KW-1133">Transmembrane helix</keyword>
<dbReference type="AlphaFoldDB" id="Q2RNW9"/>
<feature type="transmembrane region" description="Helical" evidence="9">
    <location>
        <begin position="312"/>
        <end position="335"/>
    </location>
</feature>
<dbReference type="RefSeq" id="WP_011391129.1">
    <property type="nucleotide sequence ID" value="NC_007643.1"/>
</dbReference>
<evidence type="ECO:0000256" key="4">
    <source>
        <dbReference type="ARBA" id="ARBA00022475"/>
    </source>
</evidence>
<protein>
    <recommendedName>
        <fullName evidence="9">Cobalamin biosynthesis protein CobD</fullName>
    </recommendedName>
</protein>
<dbReference type="GO" id="GO:0015420">
    <property type="term" value="F:ABC-type vitamin B12 transporter activity"/>
    <property type="evidence" value="ECO:0007669"/>
    <property type="project" value="UniProtKB-UniRule"/>
</dbReference>
<dbReference type="STRING" id="269796.Rru_A3382"/>
<accession>Q2RNW9</accession>
<comment type="similarity">
    <text evidence="3 9">Belongs to the CobD/CbiB family.</text>
</comment>
<feature type="transmembrane region" description="Helical" evidence="9">
    <location>
        <begin position="171"/>
        <end position="189"/>
    </location>
</feature>
<sequence length="336" mass="35348">MVSLFSVAPMGLTDPLVLVLLALVFDAYLGGMGPLFRLIPHPVVVMGGAIDALEQRLNRAERDDATRKRRGVFTVIVLVGAAIGLGVALQALASVLAVGWVLELLLAVALLAQRELHDHVAAVADGLETGGIDAGREAVSHIVGRDPALLDHAGVGRGALESLAENFSDGVVAPVFWFVLFGLPGLLAYKMINTMDSMIGHRTPRLRAFGWAAARLDDGVNLIPARLSGLLLIAAALTKPWADARAAFVVMLRDAGKHRSPNAGWPEGAMAGALGLRLSGPRVYKGEAPRDEPYVGDGRAGVTPKDIRRGLALFRSACLIEGALIALLAIALAVLR</sequence>
<dbReference type="GO" id="GO:0016874">
    <property type="term" value="F:ligase activity"/>
    <property type="evidence" value="ECO:0007669"/>
    <property type="project" value="UniProtKB-KW"/>
</dbReference>
<dbReference type="InterPro" id="IPR004485">
    <property type="entry name" value="Cobalamin_biosynth_CobD/CbiB"/>
</dbReference>
<dbReference type="GO" id="GO:0005886">
    <property type="term" value="C:plasma membrane"/>
    <property type="evidence" value="ECO:0007669"/>
    <property type="project" value="UniProtKB-SubCell"/>
</dbReference>
<dbReference type="HOGENOM" id="CLU_054212_0_1_5"/>